<dbReference type="AlphaFoldDB" id="A0A5A9ZG64"/>
<sequence length="407" mass="46309">MGETNRIGKRKILKELTDLALSADFRELANAQDIYCPFESLRISRVEIRHSNFLANILNPLANHGFGECVLRNLLDKLLTASGDHALRLELALSDLGRIEVFREFHNMDVTIHLPDLTPSLVCIIELKVDAHEHSGQLQRYAENAANLWPNASRRFYLVSPTGMDASHDDWNTLSFSEIVAALKAAYAEPVGSPLAKSMLRAYIDLLRRLFVPDEKMEELARKLWQKHGQTLEYLIDQRPSPMRDISQAVQSEESIAGIIEGISQRTGIEIAKDSSSNTYLRFYIPAWEQDPDMPFGDFTASKSLLVIEAEFYGERIHVRFNLGRGDTSHRESLYERLKASKEVDMGNNKKLTPQWTRLASHTIRRIKNIEELPQEDQDKLVETARSGIVDFVARYLPAYDQAIMAL</sequence>
<proteinExistence type="predicted"/>
<dbReference type="Pfam" id="PF14281">
    <property type="entry name" value="PDDEXK_4"/>
    <property type="match status" value="1"/>
</dbReference>
<dbReference type="EMBL" id="VINQ01000005">
    <property type="protein sequence ID" value="KAA0916231.1"/>
    <property type="molecule type" value="Genomic_DNA"/>
</dbReference>
<organism evidence="1 2">
    <name type="scientific">Aquicoccus porphyridii</name>
    <dbReference type="NCBI Taxonomy" id="1852029"/>
    <lineage>
        <taxon>Bacteria</taxon>
        <taxon>Pseudomonadati</taxon>
        <taxon>Pseudomonadota</taxon>
        <taxon>Alphaproteobacteria</taxon>
        <taxon>Rhodobacterales</taxon>
        <taxon>Paracoccaceae</taxon>
        <taxon>Aquicoccus</taxon>
    </lineage>
</organism>
<dbReference type="InterPro" id="IPR029470">
    <property type="entry name" value="PDDEXK_4"/>
</dbReference>
<accession>A0A5A9ZG64</accession>
<evidence type="ECO:0008006" key="3">
    <source>
        <dbReference type="Google" id="ProtNLM"/>
    </source>
</evidence>
<dbReference type="Proteomes" id="UP000325291">
    <property type="component" value="Unassembled WGS sequence"/>
</dbReference>
<gene>
    <name evidence="1" type="ORF">FLO80_08910</name>
</gene>
<keyword evidence="2" id="KW-1185">Reference proteome</keyword>
<name>A0A5A9ZG64_9RHOB</name>
<comment type="caution">
    <text evidence="1">The sequence shown here is derived from an EMBL/GenBank/DDBJ whole genome shotgun (WGS) entry which is preliminary data.</text>
</comment>
<reference evidence="1 2" key="1">
    <citation type="submission" date="2019-07" db="EMBL/GenBank/DDBJ databases">
        <title>Aquicoccus porphyridii gen. nov., sp. nov., isolated from a small marine red alga, Porphyridium marinum.</title>
        <authorList>
            <person name="Liu L."/>
        </authorList>
    </citation>
    <scope>NUCLEOTIDE SEQUENCE [LARGE SCALE GENOMIC DNA]</scope>
    <source>
        <strain evidence="1 2">L1 8-17</strain>
    </source>
</reference>
<evidence type="ECO:0000313" key="2">
    <source>
        <dbReference type="Proteomes" id="UP000325291"/>
    </source>
</evidence>
<protein>
    <recommendedName>
        <fullName evidence="3">PD-(D/E)XK nuclease family protein</fullName>
    </recommendedName>
</protein>
<evidence type="ECO:0000313" key="1">
    <source>
        <dbReference type="EMBL" id="KAA0916231.1"/>
    </source>
</evidence>